<gene>
    <name evidence="3" type="ORF">FCM35_KLT04360</name>
</gene>
<accession>A0A833R0K5</accession>
<evidence type="ECO:0000256" key="1">
    <source>
        <dbReference type="SAM" id="MobiDB-lite"/>
    </source>
</evidence>
<feature type="region of interest" description="Disordered" evidence="1">
    <location>
        <begin position="1"/>
        <end position="65"/>
    </location>
</feature>
<evidence type="ECO:0000259" key="2">
    <source>
        <dbReference type="Pfam" id="PF05678"/>
    </source>
</evidence>
<feature type="compositionally biased region" description="Low complexity" evidence="1">
    <location>
        <begin position="37"/>
        <end position="47"/>
    </location>
</feature>
<dbReference type="OrthoDB" id="689462at2759"/>
<sequence>MKNNKRKQSNPTLTELLDPYLRNPPSPPPLQPPQSPAPQSLPSSSLPTVQRDPARPRRQLYTSAPQFYQVHPRDFRALVQRLTGVNASATNNNRPPTVEERRVENIHNVPRIEEESALRDKSDSDCCAPATLSARTMVSMGDFCSEKKIGESSNMGSSHE</sequence>
<keyword evidence="4" id="KW-1185">Reference proteome</keyword>
<protein>
    <recommendedName>
        <fullName evidence="2">VQ domain-containing protein</fullName>
    </recommendedName>
</protein>
<dbReference type="Proteomes" id="UP000623129">
    <property type="component" value="Unassembled WGS sequence"/>
</dbReference>
<comment type="caution">
    <text evidence="3">The sequence shown here is derived from an EMBL/GenBank/DDBJ whole genome shotgun (WGS) entry which is preliminary data.</text>
</comment>
<name>A0A833R0K5_9POAL</name>
<dbReference type="AlphaFoldDB" id="A0A833R0K5"/>
<evidence type="ECO:0000313" key="4">
    <source>
        <dbReference type="Proteomes" id="UP000623129"/>
    </source>
</evidence>
<feature type="compositionally biased region" description="Pro residues" evidence="1">
    <location>
        <begin position="22"/>
        <end position="36"/>
    </location>
</feature>
<evidence type="ECO:0000313" key="3">
    <source>
        <dbReference type="EMBL" id="KAF3331006.1"/>
    </source>
</evidence>
<organism evidence="3 4">
    <name type="scientific">Carex littledalei</name>
    <dbReference type="NCBI Taxonomy" id="544730"/>
    <lineage>
        <taxon>Eukaryota</taxon>
        <taxon>Viridiplantae</taxon>
        <taxon>Streptophyta</taxon>
        <taxon>Embryophyta</taxon>
        <taxon>Tracheophyta</taxon>
        <taxon>Spermatophyta</taxon>
        <taxon>Magnoliopsida</taxon>
        <taxon>Liliopsida</taxon>
        <taxon>Poales</taxon>
        <taxon>Cyperaceae</taxon>
        <taxon>Cyperoideae</taxon>
        <taxon>Cariceae</taxon>
        <taxon>Carex</taxon>
        <taxon>Carex subgen. Euthyceras</taxon>
    </lineage>
</organism>
<feature type="domain" description="VQ" evidence="2">
    <location>
        <begin position="62"/>
        <end position="87"/>
    </location>
</feature>
<dbReference type="Pfam" id="PF05678">
    <property type="entry name" value="VQ"/>
    <property type="match status" value="1"/>
</dbReference>
<reference evidence="3" key="1">
    <citation type="submission" date="2020-01" db="EMBL/GenBank/DDBJ databases">
        <title>Genome sequence of Kobresia littledalei, the first chromosome-level genome in the family Cyperaceae.</title>
        <authorList>
            <person name="Qu G."/>
        </authorList>
    </citation>
    <scope>NUCLEOTIDE SEQUENCE</scope>
    <source>
        <strain evidence="3">C.B.Clarke</strain>
        <tissue evidence="3">Leaf</tissue>
    </source>
</reference>
<dbReference type="EMBL" id="SWLB01000013">
    <property type="protein sequence ID" value="KAF3331006.1"/>
    <property type="molecule type" value="Genomic_DNA"/>
</dbReference>
<proteinExistence type="predicted"/>
<dbReference type="InterPro" id="IPR008889">
    <property type="entry name" value="VQ"/>
</dbReference>